<dbReference type="Proteomes" id="UP000325081">
    <property type="component" value="Unassembled WGS sequence"/>
</dbReference>
<feature type="region of interest" description="Disordered" evidence="6">
    <location>
        <begin position="247"/>
        <end position="271"/>
    </location>
</feature>
<dbReference type="PANTHER" id="PTHR31003:SF3">
    <property type="entry name" value="HOMEODOMAIN-LIKE SUPERFAMILY PROTEIN-RELATED"/>
    <property type="match status" value="1"/>
</dbReference>
<dbReference type="SUPFAM" id="SSF46689">
    <property type="entry name" value="Homeodomain-like"/>
    <property type="match status" value="1"/>
</dbReference>
<evidence type="ECO:0000256" key="3">
    <source>
        <dbReference type="ARBA" id="ARBA00023125"/>
    </source>
</evidence>
<proteinExistence type="predicted"/>
<sequence>MGSLILPELSSDFKFTAKSCVRRTIGGEISPEVSRIRGVSEKILKLEDYASRLRDEMKKVDAFKRELPLCLLLLRDAIVATEDELAQCRKSSAEPVLEEFIPMKRICNDEGYDKVESRRDREVSCRDKMNWMSSVQLWNSADHPSPDTELNSDKLTLKLDDINKKRTEEEMNLPGMDILFRNGKSRTVGKPLVPFAGCTNFPVMRIGKDDRHEFPIPNLSLCTPELKSSIEGVNSIGFSPKSCSSISGSPSSANIQSNLRSGDHQSARKQRRCWSPDLHRRFINALQQLGGAQAATPKQIRELMQVEGLTNDEVKSHLQKYRLHSRRLSTNSSSLLVGVWMPEEHCNESRKRLHSGSPEGPFHLEGNSGGNEDEYAEKYEHSIVRET</sequence>
<dbReference type="PROSITE" id="PS51294">
    <property type="entry name" value="HTH_MYB"/>
    <property type="match status" value="1"/>
</dbReference>
<dbReference type="PANTHER" id="PTHR31003">
    <property type="entry name" value="MYB FAMILY TRANSCRIPTION FACTOR"/>
    <property type="match status" value="1"/>
</dbReference>
<evidence type="ECO:0000256" key="1">
    <source>
        <dbReference type="ARBA" id="ARBA00004123"/>
    </source>
</evidence>
<accession>A0A5A7QCX7</accession>
<dbReference type="InterPro" id="IPR017930">
    <property type="entry name" value="Myb_dom"/>
</dbReference>
<evidence type="ECO:0000256" key="6">
    <source>
        <dbReference type="SAM" id="MobiDB-lite"/>
    </source>
</evidence>
<dbReference type="GO" id="GO:0003677">
    <property type="term" value="F:DNA binding"/>
    <property type="evidence" value="ECO:0007669"/>
    <property type="project" value="UniProtKB-KW"/>
</dbReference>
<feature type="domain" description="HTH myb-type" evidence="7">
    <location>
        <begin position="266"/>
        <end position="326"/>
    </location>
</feature>
<evidence type="ECO:0000256" key="2">
    <source>
        <dbReference type="ARBA" id="ARBA00023015"/>
    </source>
</evidence>
<evidence type="ECO:0000256" key="5">
    <source>
        <dbReference type="ARBA" id="ARBA00023242"/>
    </source>
</evidence>
<reference evidence="9" key="1">
    <citation type="journal article" date="2019" name="Curr. Biol.">
        <title>Genome Sequence of Striga asiatica Provides Insight into the Evolution of Plant Parasitism.</title>
        <authorList>
            <person name="Yoshida S."/>
            <person name="Kim S."/>
            <person name="Wafula E.K."/>
            <person name="Tanskanen J."/>
            <person name="Kim Y.M."/>
            <person name="Honaas L."/>
            <person name="Yang Z."/>
            <person name="Spallek T."/>
            <person name="Conn C.E."/>
            <person name="Ichihashi Y."/>
            <person name="Cheong K."/>
            <person name="Cui S."/>
            <person name="Der J.P."/>
            <person name="Gundlach H."/>
            <person name="Jiao Y."/>
            <person name="Hori C."/>
            <person name="Ishida J.K."/>
            <person name="Kasahara H."/>
            <person name="Kiba T."/>
            <person name="Kim M.S."/>
            <person name="Koo N."/>
            <person name="Laohavisit A."/>
            <person name="Lee Y.H."/>
            <person name="Lumba S."/>
            <person name="McCourt P."/>
            <person name="Mortimer J.C."/>
            <person name="Mutuku J.M."/>
            <person name="Nomura T."/>
            <person name="Sasaki-Sekimoto Y."/>
            <person name="Seto Y."/>
            <person name="Wang Y."/>
            <person name="Wakatake T."/>
            <person name="Sakakibara H."/>
            <person name="Demura T."/>
            <person name="Yamaguchi S."/>
            <person name="Yoneyama K."/>
            <person name="Manabe R.I."/>
            <person name="Nelson D.C."/>
            <person name="Schulman A.H."/>
            <person name="Timko M.P."/>
            <person name="dePamphilis C.W."/>
            <person name="Choi D."/>
            <person name="Shirasu K."/>
        </authorList>
    </citation>
    <scope>NUCLEOTIDE SEQUENCE [LARGE SCALE GENOMIC DNA]</scope>
    <source>
        <strain evidence="9">cv. UVA1</strain>
    </source>
</reference>
<dbReference type="EMBL" id="BKCP01006294">
    <property type="protein sequence ID" value="GER42217.1"/>
    <property type="molecule type" value="Genomic_DNA"/>
</dbReference>
<dbReference type="OrthoDB" id="1908613at2759"/>
<feature type="region of interest" description="Disordered" evidence="6">
    <location>
        <begin position="350"/>
        <end position="387"/>
    </location>
</feature>
<gene>
    <name evidence="8" type="ORF">STAS_18996</name>
</gene>
<dbReference type="AlphaFoldDB" id="A0A5A7QCX7"/>
<keyword evidence="9" id="KW-1185">Reference proteome</keyword>
<dbReference type="InterPro" id="IPR058673">
    <property type="entry name" value="HHO5-like_N"/>
</dbReference>
<dbReference type="InterPro" id="IPR006447">
    <property type="entry name" value="Myb_dom_plants"/>
</dbReference>
<feature type="compositionally biased region" description="Basic and acidic residues" evidence="6">
    <location>
        <begin position="376"/>
        <end position="387"/>
    </location>
</feature>
<evidence type="ECO:0000313" key="8">
    <source>
        <dbReference type="EMBL" id="GER42217.1"/>
    </source>
</evidence>
<dbReference type="Gene3D" id="1.10.10.60">
    <property type="entry name" value="Homeodomain-like"/>
    <property type="match status" value="1"/>
</dbReference>
<comment type="subcellular location">
    <subcellularLocation>
        <location evidence="1">Nucleus</location>
    </subcellularLocation>
</comment>
<dbReference type="Pfam" id="PF26575">
    <property type="entry name" value="HHO5_N"/>
    <property type="match status" value="1"/>
</dbReference>
<dbReference type="InterPro" id="IPR001005">
    <property type="entry name" value="SANT/Myb"/>
</dbReference>
<dbReference type="InterPro" id="IPR009057">
    <property type="entry name" value="Homeodomain-like_sf"/>
</dbReference>
<dbReference type="Pfam" id="PF00249">
    <property type="entry name" value="Myb_DNA-binding"/>
    <property type="match status" value="1"/>
</dbReference>
<dbReference type="GO" id="GO:0003700">
    <property type="term" value="F:DNA-binding transcription factor activity"/>
    <property type="evidence" value="ECO:0007669"/>
    <property type="project" value="InterPro"/>
</dbReference>
<protein>
    <submittedName>
        <fullName evidence="8">Homeodomain-like superfamily protein</fullName>
    </submittedName>
</protein>
<dbReference type="FunFam" id="1.10.10.60:FF:000002">
    <property type="entry name" value="Myb family transcription factor"/>
    <property type="match status" value="1"/>
</dbReference>
<keyword evidence="4" id="KW-0804">Transcription</keyword>
<keyword evidence="8" id="KW-0371">Homeobox</keyword>
<dbReference type="NCBIfam" id="TIGR01557">
    <property type="entry name" value="myb_SHAQKYF"/>
    <property type="match status" value="1"/>
</dbReference>
<organism evidence="8 9">
    <name type="scientific">Striga asiatica</name>
    <name type="common">Asiatic witchweed</name>
    <name type="synonym">Buchnera asiatica</name>
    <dbReference type="NCBI Taxonomy" id="4170"/>
    <lineage>
        <taxon>Eukaryota</taxon>
        <taxon>Viridiplantae</taxon>
        <taxon>Streptophyta</taxon>
        <taxon>Embryophyta</taxon>
        <taxon>Tracheophyta</taxon>
        <taxon>Spermatophyta</taxon>
        <taxon>Magnoliopsida</taxon>
        <taxon>eudicotyledons</taxon>
        <taxon>Gunneridae</taxon>
        <taxon>Pentapetalae</taxon>
        <taxon>asterids</taxon>
        <taxon>lamiids</taxon>
        <taxon>Lamiales</taxon>
        <taxon>Orobanchaceae</taxon>
        <taxon>Buchnereae</taxon>
        <taxon>Striga</taxon>
    </lineage>
</organism>
<keyword evidence="2" id="KW-0805">Transcription regulation</keyword>
<evidence type="ECO:0000259" key="7">
    <source>
        <dbReference type="PROSITE" id="PS51294"/>
    </source>
</evidence>
<evidence type="ECO:0000256" key="4">
    <source>
        <dbReference type="ARBA" id="ARBA00023163"/>
    </source>
</evidence>
<name>A0A5A7QCX7_STRAF</name>
<evidence type="ECO:0000313" key="9">
    <source>
        <dbReference type="Proteomes" id="UP000325081"/>
    </source>
</evidence>
<dbReference type="GO" id="GO:0005634">
    <property type="term" value="C:nucleus"/>
    <property type="evidence" value="ECO:0007669"/>
    <property type="project" value="UniProtKB-SubCell"/>
</dbReference>
<comment type="caution">
    <text evidence="8">The sequence shown here is derived from an EMBL/GenBank/DDBJ whole genome shotgun (WGS) entry which is preliminary data.</text>
</comment>
<keyword evidence="3 8" id="KW-0238">DNA-binding</keyword>
<keyword evidence="5" id="KW-0539">Nucleus</keyword>
<dbReference type="InterPro" id="IPR044787">
    <property type="entry name" value="HHO5-like"/>
</dbReference>